<dbReference type="Gene3D" id="1.10.40.60">
    <property type="entry name" value="EpsJ-like"/>
    <property type="match status" value="2"/>
</dbReference>
<dbReference type="Pfam" id="PF21687">
    <property type="entry name" value="T2SSK_1st"/>
    <property type="match status" value="1"/>
</dbReference>
<dbReference type="InterPro" id="IPR005628">
    <property type="entry name" value="GspK"/>
</dbReference>
<comment type="subcellular location">
    <subcellularLocation>
        <location evidence="1 10">Cell inner membrane</location>
    </subcellularLocation>
</comment>
<keyword evidence="3 10" id="KW-0813">Transport</keyword>
<dbReference type="InterPro" id="IPR049031">
    <property type="entry name" value="T2SSK_SAM-like_1st"/>
</dbReference>
<keyword evidence="7" id="KW-0653">Protein transport</keyword>
<accession>A0A520RZ94</accession>
<dbReference type="NCBIfam" id="NF037980">
    <property type="entry name" value="T2SS_GspK"/>
    <property type="match status" value="1"/>
</dbReference>
<reference evidence="13 14" key="1">
    <citation type="submission" date="2019-02" db="EMBL/GenBank/DDBJ databases">
        <title>Prokaryotic population dynamics and viral predation in marine succession experiment using metagenomics: the confinement effect.</title>
        <authorList>
            <person name="Haro-Moreno J.M."/>
            <person name="Rodriguez-Valera F."/>
            <person name="Lopez-Perez M."/>
        </authorList>
    </citation>
    <scope>NUCLEOTIDE SEQUENCE [LARGE SCALE GENOMIC DNA]</scope>
    <source>
        <strain evidence="13">MED-G157</strain>
    </source>
</reference>
<sequence length="324" mass="36431">MKNLGRMESGVALISVLLLVVIITVVCVSMIRNQNFAIHQVRNSYGHTQVALYALGGEELARQILWQDHTDSPGIDHLKEPWAKKNIYFEFEDGEVIINIIDLQSKFNVNSLVLEGDRGSEMRRRFTKLLLDTGVDSIFLHRLLDWIDEDGAARALGAEDYDYLGLDLPYRTSGQPYTDLTELNLILDMDMSSFEQLQESLSVLPGFDIPLNINTAELGILNTLPSDLTSEVDNGIGYSREAQGPYNSIAEFLQSSPMVRLAINEVGLSVQSNFFEVQIRAQYGDSFGYLTSVIQRENDGSMRVISRNRSRKVLPMKESDDLKS</sequence>
<evidence type="ECO:0000256" key="5">
    <source>
        <dbReference type="ARBA" id="ARBA00022519"/>
    </source>
</evidence>
<dbReference type="PIRSF" id="PIRSF002786">
    <property type="entry name" value="XcpX"/>
    <property type="match status" value="1"/>
</dbReference>
<dbReference type="SUPFAM" id="SSF54523">
    <property type="entry name" value="Pili subunits"/>
    <property type="match status" value="1"/>
</dbReference>
<dbReference type="SUPFAM" id="SSF158544">
    <property type="entry name" value="GspK insert domain-like"/>
    <property type="match status" value="1"/>
</dbReference>
<dbReference type="PANTHER" id="PTHR38831">
    <property type="entry name" value="TYPE II SECRETION SYSTEM PROTEIN K"/>
    <property type="match status" value="1"/>
</dbReference>
<dbReference type="Gene3D" id="3.30.1300.30">
    <property type="entry name" value="GSPII I/J protein-like"/>
    <property type="match status" value="1"/>
</dbReference>
<dbReference type="PANTHER" id="PTHR38831:SF1">
    <property type="entry name" value="TYPE II SECRETION SYSTEM PROTEIN K-RELATED"/>
    <property type="match status" value="1"/>
</dbReference>
<protein>
    <recommendedName>
        <fullName evidence="10">Type II secretion system protein K</fullName>
    </recommendedName>
</protein>
<evidence type="ECO:0000259" key="12">
    <source>
        <dbReference type="Pfam" id="PF21687"/>
    </source>
</evidence>
<evidence type="ECO:0000256" key="4">
    <source>
        <dbReference type="ARBA" id="ARBA00022475"/>
    </source>
</evidence>
<evidence type="ECO:0000256" key="2">
    <source>
        <dbReference type="ARBA" id="ARBA00007246"/>
    </source>
</evidence>
<dbReference type="InterPro" id="IPR045584">
    <property type="entry name" value="Pilin-like"/>
</dbReference>
<dbReference type="AlphaFoldDB" id="A0A520RZ94"/>
<evidence type="ECO:0000256" key="9">
    <source>
        <dbReference type="ARBA" id="ARBA00023136"/>
    </source>
</evidence>
<dbReference type="EMBL" id="SHAG01000031">
    <property type="protein sequence ID" value="RZO75562.1"/>
    <property type="molecule type" value="Genomic_DNA"/>
</dbReference>
<evidence type="ECO:0000256" key="11">
    <source>
        <dbReference type="SAM" id="Phobius"/>
    </source>
</evidence>
<keyword evidence="9 10" id="KW-0472">Membrane</keyword>
<keyword evidence="5 10" id="KW-0997">Cell inner membrane</keyword>
<keyword evidence="4 10" id="KW-1003">Cell membrane</keyword>
<dbReference type="Proteomes" id="UP000316199">
    <property type="component" value="Unassembled WGS sequence"/>
</dbReference>
<name>A0A520RZ94_9GAMM</name>
<organism evidence="13 14">
    <name type="scientific">OM182 bacterium</name>
    <dbReference type="NCBI Taxonomy" id="2510334"/>
    <lineage>
        <taxon>Bacteria</taxon>
        <taxon>Pseudomonadati</taxon>
        <taxon>Pseudomonadota</taxon>
        <taxon>Gammaproteobacteria</taxon>
        <taxon>OMG group</taxon>
        <taxon>OM182 clade</taxon>
    </lineage>
</organism>
<keyword evidence="6 11" id="KW-0812">Transmembrane</keyword>
<evidence type="ECO:0000256" key="3">
    <source>
        <dbReference type="ARBA" id="ARBA00022448"/>
    </source>
</evidence>
<evidence type="ECO:0000256" key="6">
    <source>
        <dbReference type="ARBA" id="ARBA00022692"/>
    </source>
</evidence>
<evidence type="ECO:0000256" key="10">
    <source>
        <dbReference type="PIRNR" id="PIRNR002786"/>
    </source>
</evidence>
<dbReference type="GO" id="GO:0005886">
    <property type="term" value="C:plasma membrane"/>
    <property type="evidence" value="ECO:0007669"/>
    <property type="project" value="UniProtKB-SubCell"/>
</dbReference>
<dbReference type="GO" id="GO:0009306">
    <property type="term" value="P:protein secretion"/>
    <property type="evidence" value="ECO:0007669"/>
    <property type="project" value="InterPro"/>
</dbReference>
<evidence type="ECO:0000256" key="7">
    <source>
        <dbReference type="ARBA" id="ARBA00022927"/>
    </source>
</evidence>
<evidence type="ECO:0000256" key="1">
    <source>
        <dbReference type="ARBA" id="ARBA00004533"/>
    </source>
</evidence>
<comment type="caution">
    <text evidence="13">The sequence shown here is derived from an EMBL/GenBank/DDBJ whole genome shotgun (WGS) entry which is preliminary data.</text>
</comment>
<evidence type="ECO:0000256" key="8">
    <source>
        <dbReference type="ARBA" id="ARBA00022989"/>
    </source>
</evidence>
<comment type="similarity">
    <text evidence="2 10">Belongs to the GSP K family.</text>
</comment>
<evidence type="ECO:0000313" key="14">
    <source>
        <dbReference type="Proteomes" id="UP000316199"/>
    </source>
</evidence>
<feature type="domain" description="T2SS protein K first SAM-like" evidence="12">
    <location>
        <begin position="105"/>
        <end position="205"/>
    </location>
</feature>
<keyword evidence="8 11" id="KW-1133">Transmembrane helix</keyword>
<gene>
    <name evidence="13" type="ORF">EVA68_06765</name>
</gene>
<evidence type="ECO:0000313" key="13">
    <source>
        <dbReference type="EMBL" id="RZO75562.1"/>
    </source>
</evidence>
<dbReference type="InterPro" id="IPR038072">
    <property type="entry name" value="GspK_central_sf"/>
</dbReference>
<proteinExistence type="inferred from homology"/>
<feature type="transmembrane region" description="Helical" evidence="11">
    <location>
        <begin position="12"/>
        <end position="31"/>
    </location>
</feature>